<dbReference type="EMBL" id="LXQA010507461">
    <property type="protein sequence ID" value="MCI56125.1"/>
    <property type="molecule type" value="Genomic_DNA"/>
</dbReference>
<sequence>MSGTFCPRGEGEFGPASCSAAVGAPRQDVVEGHFPGEEVTSSYDVSAGESCFFVGAEFFPVRQVSDFVHQVSYFVSAVSR</sequence>
<organism evidence="1 2">
    <name type="scientific">Trifolium medium</name>
    <dbReference type="NCBI Taxonomy" id="97028"/>
    <lineage>
        <taxon>Eukaryota</taxon>
        <taxon>Viridiplantae</taxon>
        <taxon>Streptophyta</taxon>
        <taxon>Embryophyta</taxon>
        <taxon>Tracheophyta</taxon>
        <taxon>Spermatophyta</taxon>
        <taxon>Magnoliopsida</taxon>
        <taxon>eudicotyledons</taxon>
        <taxon>Gunneridae</taxon>
        <taxon>Pentapetalae</taxon>
        <taxon>rosids</taxon>
        <taxon>fabids</taxon>
        <taxon>Fabales</taxon>
        <taxon>Fabaceae</taxon>
        <taxon>Papilionoideae</taxon>
        <taxon>50 kb inversion clade</taxon>
        <taxon>NPAAA clade</taxon>
        <taxon>Hologalegina</taxon>
        <taxon>IRL clade</taxon>
        <taxon>Trifolieae</taxon>
        <taxon>Trifolium</taxon>
    </lineage>
</organism>
<accession>A0A392T752</accession>
<comment type="caution">
    <text evidence="1">The sequence shown here is derived from an EMBL/GenBank/DDBJ whole genome shotgun (WGS) entry which is preliminary data.</text>
</comment>
<keyword evidence="2" id="KW-1185">Reference proteome</keyword>
<proteinExistence type="predicted"/>
<evidence type="ECO:0000313" key="1">
    <source>
        <dbReference type="EMBL" id="MCI56125.1"/>
    </source>
</evidence>
<dbReference type="Proteomes" id="UP000265520">
    <property type="component" value="Unassembled WGS sequence"/>
</dbReference>
<reference evidence="1 2" key="1">
    <citation type="journal article" date="2018" name="Front. Plant Sci.">
        <title>Red Clover (Trifolium pratense) and Zigzag Clover (T. medium) - A Picture of Genomic Similarities and Differences.</title>
        <authorList>
            <person name="Dluhosova J."/>
            <person name="Istvanek J."/>
            <person name="Nedelnik J."/>
            <person name="Repkova J."/>
        </authorList>
    </citation>
    <scope>NUCLEOTIDE SEQUENCE [LARGE SCALE GENOMIC DNA]</scope>
    <source>
        <strain evidence="2">cv. 10/8</strain>
        <tissue evidence="1">Leaf</tissue>
    </source>
</reference>
<protein>
    <submittedName>
        <fullName evidence="1">Uncharacterized protein</fullName>
    </submittedName>
</protein>
<evidence type="ECO:0000313" key="2">
    <source>
        <dbReference type="Proteomes" id="UP000265520"/>
    </source>
</evidence>
<dbReference type="AlphaFoldDB" id="A0A392T752"/>
<name>A0A392T752_9FABA</name>